<evidence type="ECO:0000313" key="3">
    <source>
        <dbReference type="Proteomes" id="UP000674179"/>
    </source>
</evidence>
<comment type="caution">
    <text evidence="2">The sequence shown here is derived from an EMBL/GenBank/DDBJ whole genome shotgun (WGS) entry which is preliminary data.</text>
</comment>
<reference evidence="2 3" key="1">
    <citation type="submission" date="2021-02" db="EMBL/GenBank/DDBJ databases">
        <title>Leishmania (Mundinia) enrietti genome sequencing and assembly.</title>
        <authorList>
            <person name="Almutairi H."/>
            <person name="Gatherer D."/>
        </authorList>
    </citation>
    <scope>NUCLEOTIDE SEQUENCE [LARGE SCALE GENOMIC DNA]</scope>
    <source>
        <strain evidence="2">CUR178</strain>
    </source>
</reference>
<dbReference type="GO" id="GO:0019902">
    <property type="term" value="F:phosphatase binding"/>
    <property type="evidence" value="ECO:0007669"/>
    <property type="project" value="TreeGrafter"/>
</dbReference>
<dbReference type="Proteomes" id="UP000674179">
    <property type="component" value="Chromosome 28"/>
</dbReference>
<feature type="compositionally biased region" description="Acidic residues" evidence="1">
    <location>
        <begin position="328"/>
        <end position="345"/>
    </location>
</feature>
<protein>
    <submittedName>
        <fullName evidence="2">Uncharacterized protein</fullName>
    </submittedName>
</protein>
<feature type="compositionally biased region" description="Polar residues" evidence="1">
    <location>
        <begin position="403"/>
        <end position="416"/>
    </location>
</feature>
<sequence>MSLRSLVTSGREPLPPRRLPRYAYHTVPHTTRLTPDTSAQASVSLMWKLWLEGQYNELAKRLSNTGEILEKKEETRFACEFLASGGLDIYCLILCDPFNPLRFSLERASHRMTALERGRRQRTLELIIGIYAEVMLQLTDLVADQNDVGWVIYDRYPGVFYRLIEFLEDSSLWAAATGLLEHILACVGPVLEISKNPSLIRVLRRASPMALAAFCRFLALLILPGLAQGQNPIVARRLHYPETVAVLRQVQRVVDSNVLWLIGEEGLVSTLISLCELRPNGLRVQQGGRSMMMLPTETTLVAGDGQRAANATRAGGRAGVVLLGNEGADWEDEEDGQWTDNEEPEGSGASGGSDGAADFLVDGSSLPTLFAGIERLLGLRQSHGQAPRPPAQSISPFTRPTLQLQQPPASAASINPTAAPPPRAGETAALSEYIEYIRTTVRSGAPSTALSVSRAAPGGVPSPLPVSTPPEEGGTQGGVSGGRGSAPALQLGRPWMPLEGADQIAFLNRIASNQFQAEDPSRLVQWMLDREMLEEDDMEHSFKSTDIHWWVGAADTRQRWRLRDPSLIPERDDNRHALVCLTVRRTVAPVPRPPTLEEFNAANERLSAELFEPLPRVDDLALLDPVDTQRIVESQSEVLYLLNMFLSTFYFSDSWKALRDCRWVPRSVPMLEAAFGLDPSLPAFVDVPPHVDLPEKLRALPRYLPPLAPADHEEPATLADGSPRYPATWRLVPLLKLLGDLAIVYLRDPNQMVEEEAENHQHGPDTMRKMELLRGLYEYWNAQDRREQELVVKDADVVDSARRNAEAIACVVHRDQEDSCVRVSLYQTLDSYLRTFLFREAYRDDPDCPQTRLGQVLLTTVLERIYNGTRIPGLSGSMTPARLLSNMLQVLGELIRYHAGNLRTLCAYVVGDRDVSHLNEVVSNGNRQNPVILSAVHEEVEEILKRPPLERGEHEPFGSVLLRRLFTFGVDTHHLLRALLLSLTPGLRSTGNYLSKPVSDSVDDVRLPPTLPGIGRTSDIISGDAVRISYVIRVSRQYACEISRAPAHGARREELLRELVRLLARTPHRQAPEHRPFPGLMCDENDLALLRSDCPLPMVGPPPRLRAALFGRRGDGGSKAPPLTPRAEPLRSQAQESLDTPQSRKSSTEDLHHTVEAAEDAARLAELAPLAQLLLGEPEKLIFSALCGLNIESMEDNSRLSVVTTVLLVFLRVASMDNPRKSAAAAEATIRDILAKMRYFAQHGHNVWVEEERAARAREREARGCQVPMSLAGDQGVCMCSGRDTAKAQGARNQHPKIDEPPSAITDSFASSAGERRATAKGGLVPDELPRRCPSFMAYGSCDPPHEGSVYQREFGGCFYRSFFRLLCLWIGYYASCQRYVETVYFSTEVAFGEYKTMALFLMRILPDFFMPHFSQC</sequence>
<evidence type="ECO:0000256" key="1">
    <source>
        <dbReference type="SAM" id="MobiDB-lite"/>
    </source>
</evidence>
<dbReference type="EMBL" id="JAFHKP010000028">
    <property type="protein sequence ID" value="KAG5475119.1"/>
    <property type="molecule type" value="Genomic_DNA"/>
</dbReference>
<feature type="region of interest" description="Disordered" evidence="1">
    <location>
        <begin position="1105"/>
        <end position="1151"/>
    </location>
</feature>
<dbReference type="GeneID" id="94171787"/>
<proteinExistence type="predicted"/>
<feature type="region of interest" description="Disordered" evidence="1">
    <location>
        <begin position="326"/>
        <end position="358"/>
    </location>
</feature>
<dbReference type="GO" id="GO:0031464">
    <property type="term" value="C:Cul4A-RING E3 ubiquitin ligase complex"/>
    <property type="evidence" value="ECO:0007669"/>
    <property type="project" value="InterPro"/>
</dbReference>
<dbReference type="PANTHER" id="PTHR31743">
    <property type="entry name" value="TRANSIENT RECEPTOR POTENTIAL CHANNEL 4-ASSOCIATED PROTEIN TCPC4AP"/>
    <property type="match status" value="1"/>
</dbReference>
<dbReference type="OrthoDB" id="248587at2759"/>
<name>A0A836GMD4_LEIEN</name>
<evidence type="ECO:0000313" key="2">
    <source>
        <dbReference type="EMBL" id="KAG5475119.1"/>
    </source>
</evidence>
<dbReference type="KEGG" id="lenr:94171787"/>
<accession>A0A836GMD4</accession>
<gene>
    <name evidence="2" type="ORF">CUR178_04570</name>
</gene>
<feature type="compositionally biased region" description="Polar residues" evidence="1">
    <location>
        <begin position="1132"/>
        <end position="1145"/>
    </location>
</feature>
<dbReference type="InterPro" id="IPR022162">
    <property type="entry name" value="TRPC4AP"/>
</dbReference>
<feature type="region of interest" description="Disordered" evidence="1">
    <location>
        <begin position="403"/>
        <end position="424"/>
    </location>
</feature>
<organism evidence="2 3">
    <name type="scientific">Leishmania enriettii</name>
    <dbReference type="NCBI Taxonomy" id="5663"/>
    <lineage>
        <taxon>Eukaryota</taxon>
        <taxon>Discoba</taxon>
        <taxon>Euglenozoa</taxon>
        <taxon>Kinetoplastea</taxon>
        <taxon>Metakinetoplastina</taxon>
        <taxon>Trypanosomatida</taxon>
        <taxon>Trypanosomatidae</taxon>
        <taxon>Leishmaniinae</taxon>
        <taxon>Leishmania</taxon>
    </lineage>
</organism>
<dbReference type="RefSeq" id="XP_067691648.1">
    <property type="nucleotide sequence ID" value="XM_067836277.1"/>
</dbReference>
<keyword evidence="3" id="KW-1185">Reference proteome</keyword>
<feature type="region of interest" description="Disordered" evidence="1">
    <location>
        <begin position="448"/>
        <end position="486"/>
    </location>
</feature>
<dbReference type="PANTHER" id="PTHR31743:SF1">
    <property type="entry name" value="SHORT TRANSIENT RECEPTOR POTENTIAL CHANNEL 4-ASSOCIATED PROTEIN"/>
    <property type="match status" value="1"/>
</dbReference>
<feature type="compositionally biased region" description="Gly residues" evidence="1">
    <location>
        <begin position="474"/>
        <end position="484"/>
    </location>
</feature>
<dbReference type="GO" id="GO:0006511">
    <property type="term" value="P:ubiquitin-dependent protein catabolic process"/>
    <property type="evidence" value="ECO:0007669"/>
    <property type="project" value="InterPro"/>
</dbReference>